<dbReference type="CDD" id="cd01392">
    <property type="entry name" value="HTH_LacI"/>
    <property type="match status" value="1"/>
</dbReference>
<dbReference type="SMART" id="SM00354">
    <property type="entry name" value="HTH_LACI"/>
    <property type="match status" value="1"/>
</dbReference>
<sequence length="344" mass="38365">MSKIDDVAKLANVSKGTVSNVFSRKRPISAAVAERVLEASKQLNYIPNHIARSLATKQTMTIGLHIPFVNHIFFNSFQTHIISGITSHAATRNYRILLDTISQQDLDLPNHSSLPMDGAVIIDPTKEDERIKLLHGVNMPFVVIGKPSNSDIEEFTYVDNDNVQIGYDTCKYLIEKGHKHIMFLNAPEAMTVSVDRKKGFEKAFEEHHVEQQSYFHHFKPSLKQESVDFGYNKTLEMLGDLQLKVTAIIADDDQLAMGVLRALSALKLAVPEEMSLIVISGDPSIAQKTEPLLTTMDLRPFYLGEMAVNMLFRKLNIAKGTVSNETIVQASIIEKGSCRSIIAN</sequence>
<evidence type="ECO:0000313" key="5">
    <source>
        <dbReference type="EMBL" id="MBB3155569.1"/>
    </source>
</evidence>
<dbReference type="InterPro" id="IPR000843">
    <property type="entry name" value="HTH_LacI"/>
</dbReference>
<dbReference type="InterPro" id="IPR046335">
    <property type="entry name" value="LacI/GalR-like_sensor"/>
</dbReference>
<dbReference type="EMBL" id="JACHXW010000026">
    <property type="protein sequence ID" value="MBB3155569.1"/>
    <property type="molecule type" value="Genomic_DNA"/>
</dbReference>
<gene>
    <name evidence="5" type="ORF">FHS16_005677</name>
</gene>
<dbReference type="AlphaFoldDB" id="A0A7W5CET6"/>
<dbReference type="GO" id="GO:0003700">
    <property type="term" value="F:DNA-binding transcription factor activity"/>
    <property type="evidence" value="ECO:0007669"/>
    <property type="project" value="TreeGrafter"/>
</dbReference>
<name>A0A7W5CET6_9BACL</name>
<dbReference type="Pfam" id="PF13377">
    <property type="entry name" value="Peripla_BP_3"/>
    <property type="match status" value="1"/>
</dbReference>
<evidence type="ECO:0000256" key="2">
    <source>
        <dbReference type="ARBA" id="ARBA00023125"/>
    </source>
</evidence>
<dbReference type="PROSITE" id="PS50932">
    <property type="entry name" value="HTH_LACI_2"/>
    <property type="match status" value="1"/>
</dbReference>
<dbReference type="InterPro" id="IPR028082">
    <property type="entry name" value="Peripla_BP_I"/>
</dbReference>
<dbReference type="PANTHER" id="PTHR30146">
    <property type="entry name" value="LACI-RELATED TRANSCRIPTIONAL REPRESSOR"/>
    <property type="match status" value="1"/>
</dbReference>
<dbReference type="Pfam" id="PF00356">
    <property type="entry name" value="LacI"/>
    <property type="match status" value="1"/>
</dbReference>
<proteinExistence type="predicted"/>
<comment type="caution">
    <text evidence="5">The sequence shown here is derived from an EMBL/GenBank/DDBJ whole genome shotgun (WGS) entry which is preliminary data.</text>
</comment>
<dbReference type="Gene3D" id="1.10.260.40">
    <property type="entry name" value="lambda repressor-like DNA-binding domains"/>
    <property type="match status" value="1"/>
</dbReference>
<dbReference type="SUPFAM" id="SSF53822">
    <property type="entry name" value="Periplasmic binding protein-like I"/>
    <property type="match status" value="1"/>
</dbReference>
<keyword evidence="2 5" id="KW-0238">DNA-binding</keyword>
<accession>A0A7W5CET6</accession>
<dbReference type="PANTHER" id="PTHR30146:SF109">
    <property type="entry name" value="HTH-TYPE TRANSCRIPTIONAL REGULATOR GALS"/>
    <property type="match status" value="1"/>
</dbReference>
<evidence type="ECO:0000256" key="1">
    <source>
        <dbReference type="ARBA" id="ARBA00023015"/>
    </source>
</evidence>
<dbReference type="InterPro" id="IPR010982">
    <property type="entry name" value="Lambda_DNA-bd_dom_sf"/>
</dbReference>
<keyword evidence="6" id="KW-1185">Reference proteome</keyword>
<evidence type="ECO:0000259" key="4">
    <source>
        <dbReference type="PROSITE" id="PS50932"/>
    </source>
</evidence>
<feature type="domain" description="HTH lacI-type" evidence="4">
    <location>
        <begin position="2"/>
        <end position="56"/>
    </location>
</feature>
<organism evidence="5 6">
    <name type="scientific">Paenibacillus endophyticus</name>
    <dbReference type="NCBI Taxonomy" id="1294268"/>
    <lineage>
        <taxon>Bacteria</taxon>
        <taxon>Bacillati</taxon>
        <taxon>Bacillota</taxon>
        <taxon>Bacilli</taxon>
        <taxon>Bacillales</taxon>
        <taxon>Paenibacillaceae</taxon>
        <taxon>Paenibacillus</taxon>
    </lineage>
</organism>
<dbReference type="SUPFAM" id="SSF47413">
    <property type="entry name" value="lambda repressor-like DNA-binding domains"/>
    <property type="match status" value="1"/>
</dbReference>
<dbReference type="Gene3D" id="3.40.50.2300">
    <property type="match status" value="2"/>
</dbReference>
<dbReference type="Proteomes" id="UP000518605">
    <property type="component" value="Unassembled WGS sequence"/>
</dbReference>
<dbReference type="RefSeq" id="WP_183570375.1">
    <property type="nucleotide sequence ID" value="NZ_CBCSLB010000026.1"/>
</dbReference>
<reference evidence="5 6" key="1">
    <citation type="submission" date="2020-08" db="EMBL/GenBank/DDBJ databases">
        <title>Genomic Encyclopedia of Type Strains, Phase III (KMG-III): the genomes of soil and plant-associated and newly described type strains.</title>
        <authorList>
            <person name="Whitman W."/>
        </authorList>
    </citation>
    <scope>NUCLEOTIDE SEQUENCE [LARGE SCALE GENOMIC DNA]</scope>
    <source>
        <strain evidence="5 6">CECT 8234</strain>
    </source>
</reference>
<dbReference type="GO" id="GO:0000976">
    <property type="term" value="F:transcription cis-regulatory region binding"/>
    <property type="evidence" value="ECO:0007669"/>
    <property type="project" value="TreeGrafter"/>
</dbReference>
<evidence type="ECO:0000256" key="3">
    <source>
        <dbReference type="ARBA" id="ARBA00023163"/>
    </source>
</evidence>
<evidence type="ECO:0000313" key="6">
    <source>
        <dbReference type="Proteomes" id="UP000518605"/>
    </source>
</evidence>
<keyword evidence="3" id="KW-0804">Transcription</keyword>
<protein>
    <submittedName>
        <fullName evidence="5">DNA-binding LacI/PurR family transcriptional regulator</fullName>
    </submittedName>
</protein>
<keyword evidence="1" id="KW-0805">Transcription regulation</keyword>